<feature type="compositionally biased region" description="Low complexity" evidence="1">
    <location>
        <begin position="201"/>
        <end position="218"/>
    </location>
</feature>
<feature type="region of interest" description="Disordered" evidence="1">
    <location>
        <begin position="201"/>
        <end position="251"/>
    </location>
</feature>
<evidence type="ECO:0000313" key="2">
    <source>
        <dbReference type="EMBL" id="PFH45401.1"/>
    </source>
</evidence>
<keyword evidence="3" id="KW-1185">Reference proteome</keyword>
<gene>
    <name evidence="2" type="ORF">AMATHDRAFT_9311</name>
</gene>
<protein>
    <submittedName>
        <fullName evidence="2">Uncharacterized protein</fullName>
    </submittedName>
</protein>
<feature type="compositionally biased region" description="Polar residues" evidence="1">
    <location>
        <begin position="280"/>
        <end position="297"/>
    </location>
</feature>
<dbReference type="EMBL" id="KZ302399">
    <property type="protein sequence ID" value="PFH45401.1"/>
    <property type="molecule type" value="Genomic_DNA"/>
</dbReference>
<dbReference type="Proteomes" id="UP000242287">
    <property type="component" value="Unassembled WGS sequence"/>
</dbReference>
<evidence type="ECO:0000256" key="1">
    <source>
        <dbReference type="SAM" id="MobiDB-lite"/>
    </source>
</evidence>
<reference evidence="2 3" key="1">
    <citation type="submission" date="2014-02" db="EMBL/GenBank/DDBJ databases">
        <title>Transposable element dynamics among asymbiotic and ectomycorrhizal Amanita fungi.</title>
        <authorList>
            <consortium name="DOE Joint Genome Institute"/>
            <person name="Hess J."/>
            <person name="Skrede I."/>
            <person name="Wolfe B."/>
            <person name="LaButti K."/>
            <person name="Ohm R.A."/>
            <person name="Grigoriev I.V."/>
            <person name="Pringle A."/>
        </authorList>
    </citation>
    <scope>NUCLEOTIDE SEQUENCE [LARGE SCALE GENOMIC DNA]</scope>
    <source>
        <strain evidence="2 3">SKay4041</strain>
    </source>
</reference>
<name>A0A2A9NAY0_9AGAR</name>
<sequence>MGAIAITAESNMDGSVGKGSIYGTEGAYSGGYIPFPSTTFDDDSSLSAESAPSLTEVEVRPFPMTPPSENTVQIPPQLPPPPPAANVPPEPILEPCMSNPIASFRPPTKDIIRYIAPHVFDESLDSVLRRRRKRRLSAYMARDTAVVKNTTIGPGIGASLGTGGVVGYGAPHIGEVGAGMRGGTGFVGEGLKLGRRLSMSAGSPSSLSSCFSSSVNGGSASGSGNGSGSSRSRSRSRSRNGNGQGGTKAYKSSPLRMSTVMYWDGCSFYFEDVTGELKQESNLNNARPETSVRTNRPLSYPHRERGGRDRGPEHDTLLRDAMQVLTHLTKVKSRLSLRSAFRSSVMVEETTTPVASGVTGCTSDTSSTRTIRKSKSRRKLQVLEWRGIQLFR</sequence>
<evidence type="ECO:0000313" key="3">
    <source>
        <dbReference type="Proteomes" id="UP000242287"/>
    </source>
</evidence>
<feature type="region of interest" description="Disordered" evidence="1">
    <location>
        <begin position="280"/>
        <end position="313"/>
    </location>
</feature>
<accession>A0A2A9NAY0</accession>
<dbReference type="AlphaFoldDB" id="A0A2A9NAY0"/>
<feature type="compositionally biased region" description="Basic and acidic residues" evidence="1">
    <location>
        <begin position="301"/>
        <end position="313"/>
    </location>
</feature>
<organism evidence="2 3">
    <name type="scientific">Amanita thiersii Skay4041</name>
    <dbReference type="NCBI Taxonomy" id="703135"/>
    <lineage>
        <taxon>Eukaryota</taxon>
        <taxon>Fungi</taxon>
        <taxon>Dikarya</taxon>
        <taxon>Basidiomycota</taxon>
        <taxon>Agaricomycotina</taxon>
        <taxon>Agaricomycetes</taxon>
        <taxon>Agaricomycetidae</taxon>
        <taxon>Agaricales</taxon>
        <taxon>Pluteineae</taxon>
        <taxon>Amanitaceae</taxon>
        <taxon>Amanita</taxon>
    </lineage>
</organism>
<proteinExistence type="predicted"/>